<evidence type="ECO:0000256" key="2">
    <source>
        <dbReference type="ARBA" id="ARBA00023125"/>
    </source>
</evidence>
<sequence length="205" mass="22624">MARLTREQSQAQTRARLLASAREVVARDGYEGATVERIAEEAGYSKGAFYSNFVGKEDIFLYLLETHSGEDVVELQKLLGGISDGRALIRELSEWSNERASDPSLGMLALELFRRARRDATFGERHSNLFRAQWEGLGKILLRLFPEGKAPAEPVTLGGIVFELTYGAASSFTNGPSVGELVNVALTSMYEAYGVDRKEKVSKNL</sequence>
<dbReference type="GO" id="GO:0003700">
    <property type="term" value="F:DNA-binding transcription factor activity"/>
    <property type="evidence" value="ECO:0007669"/>
    <property type="project" value="TreeGrafter"/>
</dbReference>
<evidence type="ECO:0000256" key="4">
    <source>
        <dbReference type="PROSITE-ProRule" id="PRU00335"/>
    </source>
</evidence>
<dbReference type="PRINTS" id="PR00455">
    <property type="entry name" value="HTHTETR"/>
</dbReference>
<accession>A0A2P9AE12</accession>
<keyword evidence="2 4" id="KW-0238">DNA-binding</keyword>
<dbReference type="GO" id="GO:0000976">
    <property type="term" value="F:transcription cis-regulatory region binding"/>
    <property type="evidence" value="ECO:0007669"/>
    <property type="project" value="TreeGrafter"/>
</dbReference>
<evidence type="ECO:0000256" key="1">
    <source>
        <dbReference type="ARBA" id="ARBA00023015"/>
    </source>
</evidence>
<reference evidence="7" key="1">
    <citation type="submission" date="2016-12" db="EMBL/GenBank/DDBJ databases">
        <authorList>
            <person name="Brunel B."/>
        </authorList>
    </citation>
    <scope>NUCLEOTIDE SEQUENCE [LARGE SCALE GENOMIC DNA]</scope>
</reference>
<keyword evidence="3" id="KW-0804">Transcription</keyword>
<protein>
    <submittedName>
        <fullName evidence="6">Putative regulatory protein</fullName>
    </submittedName>
</protein>
<dbReference type="Gene3D" id="1.10.357.10">
    <property type="entry name" value="Tetracycline Repressor, domain 2"/>
    <property type="match status" value="1"/>
</dbReference>
<feature type="DNA-binding region" description="H-T-H motif" evidence="4">
    <location>
        <begin position="34"/>
        <end position="53"/>
    </location>
</feature>
<dbReference type="InterPro" id="IPR050109">
    <property type="entry name" value="HTH-type_TetR-like_transc_reg"/>
</dbReference>
<name>A0A2P9AE12_9HYPH</name>
<dbReference type="InterPro" id="IPR001647">
    <property type="entry name" value="HTH_TetR"/>
</dbReference>
<proteinExistence type="predicted"/>
<organism evidence="6 7">
    <name type="scientific">Mesorhizobium delmotii</name>
    <dbReference type="NCBI Taxonomy" id="1631247"/>
    <lineage>
        <taxon>Bacteria</taxon>
        <taxon>Pseudomonadati</taxon>
        <taxon>Pseudomonadota</taxon>
        <taxon>Alphaproteobacteria</taxon>
        <taxon>Hyphomicrobiales</taxon>
        <taxon>Phyllobacteriaceae</taxon>
        <taxon>Mesorhizobium</taxon>
    </lineage>
</organism>
<dbReference type="RefSeq" id="WP_123146865.1">
    <property type="nucleotide sequence ID" value="NZ_FUIG01000013.1"/>
</dbReference>
<keyword evidence="1" id="KW-0805">Transcription regulation</keyword>
<evidence type="ECO:0000256" key="3">
    <source>
        <dbReference type="ARBA" id="ARBA00023163"/>
    </source>
</evidence>
<dbReference type="PROSITE" id="PS50977">
    <property type="entry name" value="HTH_TETR_2"/>
    <property type="match status" value="1"/>
</dbReference>
<dbReference type="PANTHER" id="PTHR30055:SF234">
    <property type="entry name" value="HTH-TYPE TRANSCRIPTIONAL REGULATOR BETI"/>
    <property type="match status" value="1"/>
</dbReference>
<dbReference type="SUPFAM" id="SSF46689">
    <property type="entry name" value="Homeodomain-like"/>
    <property type="match status" value="1"/>
</dbReference>
<evidence type="ECO:0000313" key="7">
    <source>
        <dbReference type="Proteomes" id="UP000245698"/>
    </source>
</evidence>
<dbReference type="PANTHER" id="PTHR30055">
    <property type="entry name" value="HTH-TYPE TRANSCRIPTIONAL REGULATOR RUTR"/>
    <property type="match status" value="1"/>
</dbReference>
<evidence type="ECO:0000259" key="5">
    <source>
        <dbReference type="PROSITE" id="PS50977"/>
    </source>
</evidence>
<dbReference type="InterPro" id="IPR009057">
    <property type="entry name" value="Homeodomain-like_sf"/>
</dbReference>
<dbReference type="AlphaFoldDB" id="A0A2P9AE12"/>
<evidence type="ECO:0000313" key="6">
    <source>
        <dbReference type="EMBL" id="SJM29352.1"/>
    </source>
</evidence>
<feature type="domain" description="HTH tetR-type" evidence="5">
    <location>
        <begin position="11"/>
        <end position="71"/>
    </location>
</feature>
<dbReference type="Pfam" id="PF00440">
    <property type="entry name" value="TetR_N"/>
    <property type="match status" value="1"/>
</dbReference>
<keyword evidence="7" id="KW-1185">Reference proteome</keyword>
<dbReference type="Proteomes" id="UP000245698">
    <property type="component" value="Unassembled WGS sequence"/>
</dbReference>
<dbReference type="EMBL" id="FUIG01000013">
    <property type="protein sequence ID" value="SJM29352.1"/>
    <property type="molecule type" value="Genomic_DNA"/>
</dbReference>
<gene>
    <name evidence="6" type="ORF">BQ8482_111282</name>
</gene>